<dbReference type="FunFam" id="3.40.50.1220:FF:000001">
    <property type="entry name" value="Electron transfer flavoprotein, alpha subunit"/>
    <property type="match status" value="1"/>
</dbReference>
<dbReference type="Pfam" id="PF00766">
    <property type="entry name" value="ETF_alpha"/>
    <property type="match status" value="1"/>
</dbReference>
<comment type="similarity">
    <text evidence="1">Belongs to the ETF alpha-subunit/FixB family.</text>
</comment>
<dbReference type="PANTHER" id="PTHR43153">
    <property type="entry name" value="ELECTRON TRANSFER FLAVOPROTEIN ALPHA"/>
    <property type="match status" value="1"/>
</dbReference>
<comment type="function">
    <text evidence="6">The electron transfer flavoprotein serves as a specific electron acceptor for other dehydrogenases. It transfers the electrons to the main respiratory chain via ETF-ubiquinone oxidoreductase (ETF dehydrogenase).</text>
</comment>
<evidence type="ECO:0000313" key="11">
    <source>
        <dbReference type="EMBL" id="SEL77703.1"/>
    </source>
</evidence>
<dbReference type="SUPFAM" id="SSF52467">
    <property type="entry name" value="DHS-like NAD/FAD-binding domain"/>
    <property type="match status" value="1"/>
</dbReference>
<feature type="binding site" evidence="9">
    <location>
        <begin position="235"/>
        <end position="236"/>
    </location>
    <ligand>
        <name>FAD</name>
        <dbReference type="ChEBI" id="CHEBI:57692"/>
    </ligand>
</feature>
<dbReference type="PIRSF" id="PIRSF000089">
    <property type="entry name" value="Electra_flavoP_a"/>
    <property type="match status" value="1"/>
</dbReference>
<dbReference type="EMBL" id="FOAP01000008">
    <property type="protein sequence ID" value="SEL77703.1"/>
    <property type="molecule type" value="Genomic_DNA"/>
</dbReference>
<evidence type="ECO:0000256" key="9">
    <source>
        <dbReference type="PIRSR" id="PIRSR000089-1"/>
    </source>
</evidence>
<keyword evidence="4 9" id="KW-0274">FAD</keyword>
<dbReference type="InterPro" id="IPR001308">
    <property type="entry name" value="ETF_a/FixB"/>
</dbReference>
<reference evidence="12" key="1">
    <citation type="submission" date="2016-10" db="EMBL/GenBank/DDBJ databases">
        <authorList>
            <person name="Varghese N."/>
            <person name="Submissions S."/>
        </authorList>
    </citation>
    <scope>NUCLEOTIDE SEQUENCE [LARGE SCALE GENOMIC DNA]</scope>
    <source>
        <strain evidence="12">DSM 17044</strain>
    </source>
</reference>
<evidence type="ECO:0000256" key="1">
    <source>
        <dbReference type="ARBA" id="ARBA00005817"/>
    </source>
</evidence>
<proteinExistence type="inferred from homology"/>
<dbReference type="Gene3D" id="3.40.50.1220">
    <property type="entry name" value="TPP-binding domain"/>
    <property type="match status" value="1"/>
</dbReference>
<keyword evidence="2" id="KW-0813">Transport</keyword>
<comment type="cofactor">
    <cofactor evidence="9">
        <name>FAD</name>
        <dbReference type="ChEBI" id="CHEBI:57692"/>
    </cofactor>
    <text evidence="9">Binds 1 FAD per dimer.</text>
</comment>
<dbReference type="InterPro" id="IPR018206">
    <property type="entry name" value="ETF_asu_C_CS"/>
</dbReference>
<gene>
    <name evidence="11" type="ORF">SAMN05444354_108202</name>
</gene>
<feature type="binding site" evidence="9">
    <location>
        <begin position="266"/>
        <end position="273"/>
    </location>
    <ligand>
        <name>FAD</name>
        <dbReference type="ChEBI" id="CHEBI:57692"/>
    </ligand>
</feature>
<organism evidence="11 12">
    <name type="scientific">Stigmatella aurantiaca</name>
    <dbReference type="NCBI Taxonomy" id="41"/>
    <lineage>
        <taxon>Bacteria</taxon>
        <taxon>Pseudomonadati</taxon>
        <taxon>Myxococcota</taxon>
        <taxon>Myxococcia</taxon>
        <taxon>Myxococcales</taxon>
        <taxon>Cystobacterineae</taxon>
        <taxon>Archangiaceae</taxon>
        <taxon>Stigmatella</taxon>
    </lineage>
</organism>
<dbReference type="InterPro" id="IPR014730">
    <property type="entry name" value="ETF_a/b_N"/>
</dbReference>
<keyword evidence="3" id="KW-0285">Flavoprotein</keyword>
<evidence type="ECO:0000256" key="8">
    <source>
        <dbReference type="ARBA" id="ARBA00079299"/>
    </source>
</evidence>
<dbReference type="Pfam" id="PF01012">
    <property type="entry name" value="ETF"/>
    <property type="match status" value="1"/>
</dbReference>
<evidence type="ECO:0000256" key="4">
    <source>
        <dbReference type="ARBA" id="ARBA00022827"/>
    </source>
</evidence>
<evidence type="ECO:0000256" key="5">
    <source>
        <dbReference type="ARBA" id="ARBA00022982"/>
    </source>
</evidence>
<dbReference type="InterPro" id="IPR033947">
    <property type="entry name" value="ETF_alpha_N"/>
</dbReference>
<evidence type="ECO:0000259" key="10">
    <source>
        <dbReference type="SMART" id="SM00893"/>
    </source>
</evidence>
<dbReference type="GO" id="GO:0050660">
    <property type="term" value="F:flavin adenine dinucleotide binding"/>
    <property type="evidence" value="ECO:0007669"/>
    <property type="project" value="InterPro"/>
</dbReference>
<evidence type="ECO:0000256" key="7">
    <source>
        <dbReference type="ARBA" id="ARBA00068674"/>
    </source>
</evidence>
<dbReference type="PROSITE" id="PS00696">
    <property type="entry name" value="ETF_ALPHA"/>
    <property type="match status" value="1"/>
</dbReference>
<keyword evidence="5" id="KW-0249">Electron transport</keyword>
<dbReference type="AlphaFoldDB" id="A0A1H7SYN6"/>
<dbReference type="CDD" id="cd01715">
    <property type="entry name" value="ETF_alpha"/>
    <property type="match status" value="1"/>
</dbReference>
<dbReference type="InterPro" id="IPR029035">
    <property type="entry name" value="DHS-like_NAD/FAD-binding_dom"/>
</dbReference>
<dbReference type="Gene3D" id="3.40.50.620">
    <property type="entry name" value="HUPs"/>
    <property type="match status" value="1"/>
</dbReference>
<evidence type="ECO:0000256" key="6">
    <source>
        <dbReference type="ARBA" id="ARBA00025649"/>
    </source>
</evidence>
<evidence type="ECO:0000256" key="3">
    <source>
        <dbReference type="ARBA" id="ARBA00022630"/>
    </source>
</evidence>
<dbReference type="RefSeq" id="WP_075007577.1">
    <property type="nucleotide sequence ID" value="NZ_FOAP01000008.1"/>
</dbReference>
<sequence length="321" mass="33457">MPIVLIVAEQQPDGNLRKATLNAIAAGSQLAQKAGAELHLALLSKDPSKLAEELKGLGAKVVHTAAAPEFEHYLAEVYAPAIAALAQELKADYVGAASTAMGKDLLPRVAARLKAAMATDVTAINGSGADVTFTRPMWAGNVFAEVKLTTPVKVLSLRATEFPAAASGQGASEVKSFTAKIEPSKTKFVDFKEVKSARPELTEARVVVSGGRGTKGDFKEIEALADELGAAVGASRAVCDAGWVPNDLQIGQTGKVVAPQLYIAAGISGAIQHLAGMKSSKTIVAINKDPEAPIFQVADYGLVADLFKVLPELRQALHGLK</sequence>
<dbReference type="InterPro" id="IPR014731">
    <property type="entry name" value="ETF_asu_C"/>
</dbReference>
<dbReference type="SUPFAM" id="SSF52402">
    <property type="entry name" value="Adenine nucleotide alpha hydrolases-like"/>
    <property type="match status" value="1"/>
</dbReference>
<protein>
    <recommendedName>
        <fullName evidence="7">Electron transfer flavoprotein subunit alpha</fullName>
    </recommendedName>
    <alternativeName>
        <fullName evidence="8">Electron transfer flavoprotein large subunit</fullName>
    </alternativeName>
</protein>
<accession>A0A1H7SYN6</accession>
<evidence type="ECO:0000256" key="2">
    <source>
        <dbReference type="ARBA" id="ARBA00022448"/>
    </source>
</evidence>
<feature type="binding site" evidence="9">
    <location>
        <position position="212"/>
    </location>
    <ligand>
        <name>FAD</name>
        <dbReference type="ChEBI" id="CHEBI:57692"/>
    </ligand>
</feature>
<dbReference type="GO" id="GO:0033539">
    <property type="term" value="P:fatty acid beta-oxidation using acyl-CoA dehydrogenase"/>
    <property type="evidence" value="ECO:0007669"/>
    <property type="project" value="TreeGrafter"/>
</dbReference>
<feature type="binding site" evidence="9">
    <location>
        <begin position="249"/>
        <end position="253"/>
    </location>
    <ligand>
        <name>FAD</name>
        <dbReference type="ChEBI" id="CHEBI:57692"/>
    </ligand>
</feature>
<dbReference type="SMART" id="SM00893">
    <property type="entry name" value="ETF"/>
    <property type="match status" value="1"/>
</dbReference>
<keyword evidence="12" id="KW-1185">Reference proteome</keyword>
<dbReference type="PANTHER" id="PTHR43153:SF1">
    <property type="entry name" value="ELECTRON TRANSFER FLAVOPROTEIN SUBUNIT ALPHA, MITOCHONDRIAL"/>
    <property type="match status" value="1"/>
</dbReference>
<dbReference type="Proteomes" id="UP000182719">
    <property type="component" value="Unassembled WGS sequence"/>
</dbReference>
<feature type="domain" description="Electron transfer flavoprotein alpha/beta-subunit N-terminal" evidence="10">
    <location>
        <begin position="4"/>
        <end position="195"/>
    </location>
</feature>
<dbReference type="OrthoDB" id="9770286at2"/>
<evidence type="ECO:0000313" key="12">
    <source>
        <dbReference type="Proteomes" id="UP000182719"/>
    </source>
</evidence>
<feature type="binding site" evidence="9">
    <location>
        <position position="287"/>
    </location>
    <ligand>
        <name>FAD</name>
        <dbReference type="ChEBI" id="CHEBI:57692"/>
    </ligand>
</feature>
<name>A0A1H7SYN6_STIAU</name>
<dbReference type="InterPro" id="IPR014729">
    <property type="entry name" value="Rossmann-like_a/b/a_fold"/>
</dbReference>
<dbReference type="GO" id="GO:0009055">
    <property type="term" value="F:electron transfer activity"/>
    <property type="evidence" value="ECO:0007669"/>
    <property type="project" value="InterPro"/>
</dbReference>